<comment type="caution">
    <text evidence="1">The sequence shown here is derived from an EMBL/GenBank/DDBJ whole genome shotgun (WGS) entry which is preliminary data.</text>
</comment>
<reference evidence="1 2" key="1">
    <citation type="journal article" date="2018" name="Aquat. Microb. Ecol.">
        <title>Gammaproteobacterial methanotrophs dominate.</title>
        <authorList>
            <person name="Rissanen A.J."/>
            <person name="Saarenheimo J."/>
            <person name="Tiirola M."/>
            <person name="Peura S."/>
            <person name="Aalto S.L."/>
            <person name="Karvinen A."/>
            <person name="Nykanen H."/>
        </authorList>
    </citation>
    <scope>NUCLEOTIDE SEQUENCE [LARGE SCALE GENOMIC DNA]</scope>
    <source>
        <strain evidence="1">AMbin10</strain>
    </source>
</reference>
<gene>
    <name evidence="1" type="ORF">DM484_08555</name>
</gene>
<dbReference type="AlphaFoldDB" id="A0A2W4RNE9"/>
<evidence type="ECO:0000313" key="1">
    <source>
        <dbReference type="EMBL" id="PZN81338.1"/>
    </source>
</evidence>
<accession>A0A2W4RNE9</accession>
<dbReference type="EMBL" id="QJPH01000269">
    <property type="protein sequence ID" value="PZN81338.1"/>
    <property type="molecule type" value="Genomic_DNA"/>
</dbReference>
<protein>
    <submittedName>
        <fullName evidence="1">Uncharacterized protein</fullName>
    </submittedName>
</protein>
<dbReference type="Proteomes" id="UP000249396">
    <property type="component" value="Unassembled WGS sequence"/>
</dbReference>
<evidence type="ECO:0000313" key="2">
    <source>
        <dbReference type="Proteomes" id="UP000249396"/>
    </source>
</evidence>
<sequence length="212" mass="24996">MNSPDEHIDEQIIGYDAREYWLNFEQSWTEQRKQGFLYRFDILKPLSVDTRVWPTIFESEQRPVPIERFGFQNSWADLDTLRLGLSREYKSKPMRAWRVVAITLMQGSYCEADAVPWQARLPPVNPVQRDNSWEFLGYDVADQWMLSVLSNCGFLPGMDEVDKLRSACAPLLNKFHLFGNLKDAIFFKKFSDRRLRDDHAPCFVYGIWIVKM</sequence>
<name>A0A2W4RNE9_9GAMM</name>
<organism evidence="1 2">
    <name type="scientific">Candidatus Methylumidiphilus alinenensis</name>
    <dbReference type="NCBI Taxonomy" id="2202197"/>
    <lineage>
        <taxon>Bacteria</taxon>
        <taxon>Pseudomonadati</taxon>
        <taxon>Pseudomonadota</taxon>
        <taxon>Gammaproteobacteria</taxon>
        <taxon>Methylococcales</taxon>
        <taxon>Candidatus Methylumidiphilus</taxon>
    </lineage>
</organism>
<proteinExistence type="predicted"/>